<comment type="caution">
    <text evidence="5">The sequence shown here is derived from an EMBL/GenBank/DDBJ whole genome shotgun (WGS) entry which is preliminary data.</text>
</comment>
<dbReference type="EMBL" id="JACKVC010000021">
    <property type="protein sequence ID" value="MCV7391404.1"/>
    <property type="molecule type" value="Genomic_DNA"/>
</dbReference>
<evidence type="ECO:0000259" key="3">
    <source>
        <dbReference type="Pfam" id="PF00501"/>
    </source>
</evidence>
<dbReference type="GO" id="GO:0005737">
    <property type="term" value="C:cytoplasm"/>
    <property type="evidence" value="ECO:0007669"/>
    <property type="project" value="TreeGrafter"/>
</dbReference>
<dbReference type="GO" id="GO:0043041">
    <property type="term" value="P:amino acid activation for nonribosomal peptide biosynthetic process"/>
    <property type="evidence" value="ECO:0007669"/>
    <property type="project" value="TreeGrafter"/>
</dbReference>
<dbReference type="PROSITE" id="PS00455">
    <property type="entry name" value="AMP_BINDING"/>
    <property type="match status" value="1"/>
</dbReference>
<dbReference type="SUPFAM" id="SSF52777">
    <property type="entry name" value="CoA-dependent acyltransferases"/>
    <property type="match status" value="2"/>
</dbReference>
<evidence type="ECO:0000256" key="2">
    <source>
        <dbReference type="ARBA" id="ARBA00022553"/>
    </source>
</evidence>
<evidence type="ECO:0000313" key="6">
    <source>
        <dbReference type="Proteomes" id="UP001141659"/>
    </source>
</evidence>
<dbReference type="InterPro" id="IPR042099">
    <property type="entry name" value="ANL_N_sf"/>
</dbReference>
<feature type="domain" description="AMP-dependent synthetase/ligase" evidence="3">
    <location>
        <begin position="560"/>
        <end position="768"/>
    </location>
</feature>
<proteinExistence type="predicted"/>
<gene>
    <name evidence="5" type="ORF">H5P34_25415</name>
</gene>
<dbReference type="Pfam" id="PF00501">
    <property type="entry name" value="AMP-binding"/>
    <property type="match status" value="1"/>
</dbReference>
<evidence type="ECO:0000256" key="1">
    <source>
        <dbReference type="ARBA" id="ARBA00022450"/>
    </source>
</evidence>
<dbReference type="PANTHER" id="PTHR45527">
    <property type="entry name" value="NONRIBOSOMAL PEPTIDE SYNTHETASE"/>
    <property type="match status" value="1"/>
</dbReference>
<keyword evidence="2" id="KW-0597">Phosphoprotein</keyword>
<dbReference type="Pfam" id="PF01370">
    <property type="entry name" value="Epimerase"/>
    <property type="match status" value="1"/>
</dbReference>
<dbReference type="Gene3D" id="3.30.300.30">
    <property type="match status" value="1"/>
</dbReference>
<organism evidence="5 6">
    <name type="scientific">Mycolicibacterium porcinum</name>
    <dbReference type="NCBI Taxonomy" id="39693"/>
    <lineage>
        <taxon>Bacteria</taxon>
        <taxon>Bacillati</taxon>
        <taxon>Actinomycetota</taxon>
        <taxon>Actinomycetes</taxon>
        <taxon>Mycobacteriales</taxon>
        <taxon>Mycobacteriaceae</taxon>
        <taxon>Mycolicibacterium</taxon>
    </lineage>
</organism>
<evidence type="ECO:0000259" key="4">
    <source>
        <dbReference type="Pfam" id="PF01370"/>
    </source>
</evidence>
<dbReference type="SUPFAM" id="SSF51735">
    <property type="entry name" value="NAD(P)-binding Rossmann-fold domains"/>
    <property type="match status" value="1"/>
</dbReference>
<dbReference type="Gene3D" id="3.40.50.720">
    <property type="entry name" value="NAD(P)-binding Rossmann-like Domain"/>
    <property type="match status" value="1"/>
</dbReference>
<name>A0AAW5T9C9_9MYCO</name>
<dbReference type="SUPFAM" id="SSF56801">
    <property type="entry name" value="Acetyl-CoA synthetase-like"/>
    <property type="match status" value="1"/>
</dbReference>
<dbReference type="Gene3D" id="3.30.559.10">
    <property type="entry name" value="Chloramphenicol acetyltransferase-like domain"/>
    <property type="match status" value="1"/>
</dbReference>
<dbReference type="InterPro" id="IPR023213">
    <property type="entry name" value="CAT-like_dom_sf"/>
</dbReference>
<accession>A0AAW5T9C9</accession>
<keyword evidence="1" id="KW-0596">Phosphopantetheine</keyword>
<dbReference type="GO" id="GO:0044550">
    <property type="term" value="P:secondary metabolite biosynthetic process"/>
    <property type="evidence" value="ECO:0007669"/>
    <property type="project" value="TreeGrafter"/>
</dbReference>
<dbReference type="GO" id="GO:0031177">
    <property type="term" value="F:phosphopantetheine binding"/>
    <property type="evidence" value="ECO:0007669"/>
    <property type="project" value="TreeGrafter"/>
</dbReference>
<reference evidence="5" key="1">
    <citation type="submission" date="2020-07" db="EMBL/GenBank/DDBJ databases">
        <authorList>
            <person name="Pettersson B.M.F."/>
            <person name="Behra P.R.K."/>
            <person name="Ramesh M."/>
            <person name="Das S."/>
            <person name="Dasgupta S."/>
            <person name="Kirsebom L.A."/>
        </authorList>
    </citation>
    <scope>NUCLEOTIDE SEQUENCE</scope>
    <source>
        <strain evidence="5">DSM 44242</strain>
    </source>
</reference>
<feature type="domain" description="NAD-dependent epimerase/dehydratase" evidence="4">
    <location>
        <begin position="1047"/>
        <end position="1244"/>
    </location>
</feature>
<dbReference type="Gene3D" id="3.40.50.12780">
    <property type="entry name" value="N-terminal domain of ligase-like"/>
    <property type="match status" value="1"/>
</dbReference>
<dbReference type="PANTHER" id="PTHR45527:SF1">
    <property type="entry name" value="FATTY ACID SYNTHASE"/>
    <property type="match status" value="1"/>
</dbReference>
<protein>
    <submittedName>
        <fullName evidence="5">AMP-binding protein</fullName>
    </submittedName>
</protein>
<evidence type="ECO:0000313" key="5">
    <source>
        <dbReference type="EMBL" id="MCV7391404.1"/>
    </source>
</evidence>
<dbReference type="Proteomes" id="UP001141659">
    <property type="component" value="Unassembled WGS sequence"/>
</dbReference>
<dbReference type="InterPro" id="IPR001509">
    <property type="entry name" value="Epimerase_deHydtase"/>
</dbReference>
<sequence length="1386" mass="148613">MQRVPLSRAQRNIYNGALQDTDPQLYLIGRRYRFQPISQPEFLAALRKTIRANPIQLCVLTSASDADGYPDLVPRLDVDDIVQVCGDDRSAELADEWRPGILERPLVRYTVRVDGNGWVCGLDAQAHHILLDGGAIGIIEAHLGRALTDGDSVESAGIREGLTRVATAHRREATRIADSLERLTSVVRQELTASVLAGSHGPAAETPATVGQGVLVESAQLRGADYDAIRQLAGRENVPINVLVATAATAVDSSLRHTTEGLLVHAVDNRFGDHELDVVTCLVNSMAQPVRFAPHASVADVVCAVDRGYVRAGRRRWLREEHYRRMYLAINRTTSVETLTLNFLREPCAPELAPFLVEAPVTSHIGPVEGMTVAAVLDEQRRVLTLNFWDRPDRSRRGLNVAERVARALKAMTAMWDSPIAMTVDDWRTIASDGTLHAVSDEREPEQRSAPAWFLDRPVAVTECRRRHPNVDSWIAWMLETNVAPGDVVVFTDDGTDRTIDLMIASHLAGCGYSVCDRDDEVRSRALTINQYGDGMAAHVVDVASADIPSSLDPQHRGRVEARVEQAATDPRLAGTTAYVMPTSGSTGEPKLVRVSHGSLAAFCAGMIRAYGWGPDDTILQCAPLTSDISVEEVFGAALAGATLVRSSALRAGDLQAFSSELTACGATVVDMPTALWHLWCEDVDAIAGVRRSQLRQIVIGGEPVRPAAVDKWVNATGADDISVVSSYGPTETTVVVSHVPVIAGGQVLERGARRRLGAPVVPNTVVIAFGEVVVVGEVVSDGYLGVDNADFALIAMPDGRRRRAYATADRVTVDGQGYPVFAGRKDALVKVSGKRVDIAEITRRIVADPAVRDVAVELHNGRLGVWFETAQTRAGGEDSTVAARISTILVGLRVPAFIIAGVVRIPRKPNGKTDTARLPTSAGSGLWQQVDGEGGTRATGLAEIWSARLGRPITPTTSLLCEGVGSLDVVRILPDTRAYLDRHVSMLDIIGADTAANLVADASVGNGWMDRATAADVDHDLAAVSTRRAAVSDPGRSSHGPNTGPILVLGASGILGTGFAEAILDLTRSAVPRPDVVLAARSVPSGDRTWTALRDAPGVRIEPLVPGFGPAELEALIRRTAPRTLINCIGNTNVVVPYRELRCANVELVAAMAQMCAASGVRLVHLSTYVVNGDVTAAEVVDPRHGPYPYAASKALAELAVSRADRELDFTIVRLPRVLGTPGQLRGSADILLAVVEACHALQAYPAIELTEEVTTGRAAAAGILRRMPEFGGPEQLGRGIDLVRGQAVSYREVLGAVARDEVDSREWKRRLDDSAWAKADPRRWSVIDAWIGLGLKLGARSYSEYLADRPAIPLDIGSVGELVAQPPPVQALLARAARELIPAV</sequence>
<dbReference type="InterPro" id="IPR000873">
    <property type="entry name" value="AMP-dep_synth/lig_dom"/>
</dbReference>
<reference evidence="5" key="2">
    <citation type="journal article" date="2022" name="BMC Genomics">
        <title>Comparative genome analysis of mycobacteria focusing on tRNA and non-coding RNA.</title>
        <authorList>
            <person name="Behra P.R.K."/>
            <person name="Pettersson B.M.F."/>
            <person name="Ramesh M."/>
            <person name="Das S."/>
            <person name="Dasgupta S."/>
            <person name="Kirsebom L.A."/>
        </authorList>
    </citation>
    <scope>NUCLEOTIDE SEQUENCE</scope>
    <source>
        <strain evidence="5">DSM 44242</strain>
    </source>
</reference>
<dbReference type="InterPro" id="IPR036291">
    <property type="entry name" value="NAD(P)-bd_dom_sf"/>
</dbReference>
<dbReference type="InterPro" id="IPR020845">
    <property type="entry name" value="AMP-binding_CS"/>
</dbReference>
<dbReference type="InterPro" id="IPR045851">
    <property type="entry name" value="AMP-bd_C_sf"/>
</dbReference>
<dbReference type="Gene3D" id="3.30.559.30">
    <property type="entry name" value="Nonribosomal peptide synthetase, condensation domain"/>
    <property type="match status" value="1"/>
</dbReference>